<feature type="region of interest" description="Disordered" evidence="1">
    <location>
        <begin position="1"/>
        <end position="96"/>
    </location>
</feature>
<reference evidence="2" key="1">
    <citation type="submission" date="2021-06" db="EMBL/GenBank/DDBJ databases">
        <authorList>
            <person name="Kallberg Y."/>
            <person name="Tangrot J."/>
            <person name="Rosling A."/>
        </authorList>
    </citation>
    <scope>NUCLEOTIDE SEQUENCE</scope>
    <source>
        <strain evidence="2">UK204</strain>
    </source>
</reference>
<dbReference type="OrthoDB" id="1045822at2759"/>
<comment type="caution">
    <text evidence="2">The sequence shown here is derived from an EMBL/GenBank/DDBJ whole genome shotgun (WGS) entry which is preliminary data.</text>
</comment>
<evidence type="ECO:0000313" key="2">
    <source>
        <dbReference type="EMBL" id="CAG8479033.1"/>
    </source>
</evidence>
<keyword evidence="3" id="KW-1185">Reference proteome</keyword>
<proteinExistence type="predicted"/>
<dbReference type="PANTHER" id="PTHR15907">
    <property type="entry name" value="DUF614 FAMILY PROTEIN-RELATED"/>
    <property type="match status" value="1"/>
</dbReference>
<dbReference type="NCBIfam" id="TIGR01571">
    <property type="entry name" value="A_thal_Cys_rich"/>
    <property type="match status" value="1"/>
</dbReference>
<dbReference type="EMBL" id="CAJVPQ010000409">
    <property type="protein sequence ID" value="CAG8479033.1"/>
    <property type="molecule type" value="Genomic_DNA"/>
</dbReference>
<sequence length="253" mass="28520">MANMSYNSPPQYQQQGFPQQQQGFPQQQQGFPQQQQGFPQQQQGFPQQQQGLPQQQKGLPQQQKGLPPQQQELSPQGYFPQQGFPSQQQGFPQQQQMFVPQQQGIPPEQQGVYVQGGIPPQFPPQQPIMYAATNQMNPQVMITKEARREWRFGLFDCFADSSLCFKTWCCPCITYGENKEKISNSPGSCATHALIFCCVEYCLGLGCLLGAMTRNEARNRYQIEGTGLGDFCTHFCCSCCALIQENREANSLP</sequence>
<dbReference type="Pfam" id="PF04749">
    <property type="entry name" value="PLAC8"/>
    <property type="match status" value="1"/>
</dbReference>
<gene>
    <name evidence="2" type="ORF">FCALED_LOCUS2613</name>
</gene>
<organism evidence="2 3">
    <name type="scientific">Funneliformis caledonium</name>
    <dbReference type="NCBI Taxonomy" id="1117310"/>
    <lineage>
        <taxon>Eukaryota</taxon>
        <taxon>Fungi</taxon>
        <taxon>Fungi incertae sedis</taxon>
        <taxon>Mucoromycota</taxon>
        <taxon>Glomeromycotina</taxon>
        <taxon>Glomeromycetes</taxon>
        <taxon>Glomerales</taxon>
        <taxon>Glomeraceae</taxon>
        <taxon>Funneliformis</taxon>
    </lineage>
</organism>
<name>A0A9N8WCV2_9GLOM</name>
<evidence type="ECO:0000256" key="1">
    <source>
        <dbReference type="SAM" id="MobiDB-lite"/>
    </source>
</evidence>
<evidence type="ECO:0000313" key="3">
    <source>
        <dbReference type="Proteomes" id="UP000789570"/>
    </source>
</evidence>
<dbReference type="AlphaFoldDB" id="A0A9N8WCV2"/>
<protein>
    <submittedName>
        <fullName evidence="2">17365_t:CDS:1</fullName>
    </submittedName>
</protein>
<accession>A0A9N8WCV2</accession>
<dbReference type="Proteomes" id="UP000789570">
    <property type="component" value="Unassembled WGS sequence"/>
</dbReference>
<dbReference type="InterPro" id="IPR006461">
    <property type="entry name" value="PLAC_motif_containing"/>
</dbReference>
<feature type="compositionally biased region" description="Low complexity" evidence="1">
    <location>
        <begin position="9"/>
        <end position="96"/>
    </location>
</feature>